<accession>V2UP10</accession>
<dbReference type="PANTHER" id="PTHR13847">
    <property type="entry name" value="SARCOSINE DEHYDROGENASE-RELATED"/>
    <property type="match status" value="1"/>
</dbReference>
<evidence type="ECO:0000256" key="1">
    <source>
        <dbReference type="ARBA" id="ARBA00023002"/>
    </source>
</evidence>
<dbReference type="OrthoDB" id="9805337at2"/>
<keyword evidence="4" id="KW-1185">Reference proteome</keyword>
<dbReference type="Gene3D" id="3.30.9.10">
    <property type="entry name" value="D-Amino Acid Oxidase, subunit A, domain 2"/>
    <property type="match status" value="1"/>
</dbReference>
<organism evidence="3 4">
    <name type="scientific">Acinetobacter brisouii CIP 110357</name>
    <dbReference type="NCBI Taxonomy" id="1341683"/>
    <lineage>
        <taxon>Bacteria</taxon>
        <taxon>Pseudomonadati</taxon>
        <taxon>Pseudomonadota</taxon>
        <taxon>Gammaproteobacteria</taxon>
        <taxon>Moraxellales</taxon>
        <taxon>Moraxellaceae</taxon>
        <taxon>Acinetobacter</taxon>
    </lineage>
</organism>
<dbReference type="GO" id="GO:0016491">
    <property type="term" value="F:oxidoreductase activity"/>
    <property type="evidence" value="ECO:0007669"/>
    <property type="project" value="UniProtKB-KW"/>
</dbReference>
<dbReference type="GO" id="GO:0005737">
    <property type="term" value="C:cytoplasm"/>
    <property type="evidence" value="ECO:0007669"/>
    <property type="project" value="TreeGrafter"/>
</dbReference>
<gene>
    <name evidence="3" type="ORF">P255_02317</name>
</gene>
<dbReference type="STRING" id="396323.VH98_12935"/>
<dbReference type="AlphaFoldDB" id="V2UP10"/>
<dbReference type="Proteomes" id="UP000018418">
    <property type="component" value="Unassembled WGS sequence"/>
</dbReference>
<dbReference type="EMBL" id="AYEU01000007">
    <property type="protein sequence ID" value="ESK50341.1"/>
    <property type="molecule type" value="Genomic_DNA"/>
</dbReference>
<dbReference type="HOGENOM" id="CLU_007884_9_0_6"/>
<dbReference type="SUPFAM" id="SSF51905">
    <property type="entry name" value="FAD/NAD(P)-binding domain"/>
    <property type="match status" value="1"/>
</dbReference>
<feature type="domain" description="FAD dependent oxidoreductase" evidence="2">
    <location>
        <begin position="5"/>
        <end position="395"/>
    </location>
</feature>
<protein>
    <recommendedName>
        <fullName evidence="2">FAD dependent oxidoreductase domain-containing protein</fullName>
    </recommendedName>
</protein>
<dbReference type="Pfam" id="PF01266">
    <property type="entry name" value="DAO"/>
    <property type="match status" value="1"/>
</dbReference>
<sequence>MSKEVLVLGAGMVGICTAIHLQQQGFAVTVIDQSAPGTETSYGNAGIIQTEAVEPYAFPREWASLFKVALKQDSAVNYHLNALPDYAAPLLQYWRNSSPKIHQAISQDYAVLIRVALSEHQQLIAQAQAEDLILKNGWIQLYRSEAALQEAIQDAERRQQRYGVPSQILNTSQINQLEPNLKANHPLIGGIHWTQPWSVIEPGELVQRYARLFEQLGGTIVQAQIQQLQQQDYGWQVQTDGQALTAPNVVLALGPWSSKFITELGYHNPLFIKRGYHQHYTHGSQLSRPMLDAEYGYVLAPMKKGTRLTTGAEFAHFSAPATPVQLEKTQQRARDWLDLGEALPSPAWLGRRPCSVDMKPYIGAAPRHKGLWFNFGHGHQGFTLGAASGRLLAEMMTGNVQLISDPNIFSPNRIAV</sequence>
<evidence type="ECO:0000313" key="3">
    <source>
        <dbReference type="EMBL" id="ESK50341.1"/>
    </source>
</evidence>
<evidence type="ECO:0000313" key="4">
    <source>
        <dbReference type="Proteomes" id="UP000018418"/>
    </source>
</evidence>
<dbReference type="Gene3D" id="3.50.50.60">
    <property type="entry name" value="FAD/NAD(P)-binding domain"/>
    <property type="match status" value="1"/>
</dbReference>
<dbReference type="PATRIC" id="fig|1341683.3.peg.2295"/>
<proteinExistence type="predicted"/>
<evidence type="ECO:0000259" key="2">
    <source>
        <dbReference type="Pfam" id="PF01266"/>
    </source>
</evidence>
<dbReference type="PANTHER" id="PTHR13847:SF289">
    <property type="entry name" value="GLYCINE OXIDASE"/>
    <property type="match status" value="1"/>
</dbReference>
<reference evidence="3 4" key="1">
    <citation type="submission" date="2013-10" db="EMBL/GenBank/DDBJ databases">
        <title>The Genome Sequence of Acinetobacter brisouii CIP 110357.</title>
        <authorList>
            <consortium name="The Broad Institute Genomics Platform"/>
            <consortium name="The Broad Institute Genome Sequencing Center for Infectious Disease"/>
            <person name="Cerqueira G."/>
            <person name="Feldgarden M."/>
            <person name="Courvalin P."/>
            <person name="Grillot-Courvalin C."/>
            <person name="Clermont D."/>
            <person name="Rocha E."/>
            <person name="Yoon E.-J."/>
            <person name="Nemec A."/>
            <person name="Young S.K."/>
            <person name="Zeng Q."/>
            <person name="Gargeya S."/>
            <person name="Fitzgerald M."/>
            <person name="Abouelleil A."/>
            <person name="Alvarado L."/>
            <person name="Berlin A.M."/>
            <person name="Chapman S.B."/>
            <person name="Gainer-Dewar J."/>
            <person name="Goldberg J."/>
            <person name="Gnerre S."/>
            <person name="Griggs A."/>
            <person name="Gujja S."/>
            <person name="Hansen M."/>
            <person name="Howarth C."/>
            <person name="Imamovic A."/>
            <person name="Ireland A."/>
            <person name="Larimer J."/>
            <person name="McCowan C."/>
            <person name="Murphy C."/>
            <person name="Pearson M."/>
            <person name="Poon T.W."/>
            <person name="Priest M."/>
            <person name="Roberts A."/>
            <person name="Saif S."/>
            <person name="Shea T."/>
            <person name="Sykes S."/>
            <person name="Wortman J."/>
            <person name="Nusbaum C."/>
            <person name="Birren B."/>
        </authorList>
    </citation>
    <scope>NUCLEOTIDE SEQUENCE [LARGE SCALE GENOMIC DNA]</scope>
    <source>
        <strain evidence="3 4">CIP 110357</strain>
    </source>
</reference>
<dbReference type="SUPFAM" id="SSF54373">
    <property type="entry name" value="FAD-linked reductases, C-terminal domain"/>
    <property type="match status" value="1"/>
</dbReference>
<keyword evidence="1" id="KW-0560">Oxidoreductase</keyword>
<name>V2UP10_9GAMM</name>
<dbReference type="RefSeq" id="WP_004902418.1">
    <property type="nucleotide sequence ID" value="NZ_BBTI01000006.1"/>
</dbReference>
<dbReference type="InterPro" id="IPR036188">
    <property type="entry name" value="FAD/NAD-bd_sf"/>
</dbReference>
<comment type="caution">
    <text evidence="3">The sequence shown here is derived from an EMBL/GenBank/DDBJ whole genome shotgun (WGS) entry which is preliminary data.</text>
</comment>
<dbReference type="InterPro" id="IPR006076">
    <property type="entry name" value="FAD-dep_OxRdtase"/>
</dbReference>